<reference evidence="11 12" key="1">
    <citation type="submission" date="2019-07" db="EMBL/GenBank/DDBJ databases">
        <title>Full genome sequence of Sphingomonas sp. 4R-6-7(HKS19).</title>
        <authorList>
            <person name="Im W.-T."/>
        </authorList>
    </citation>
    <scope>NUCLEOTIDE SEQUENCE [LARGE SCALE GENOMIC DNA]</scope>
    <source>
        <strain evidence="11 12">HKS19</strain>
    </source>
</reference>
<feature type="transmembrane region" description="Helical" evidence="9">
    <location>
        <begin position="21"/>
        <end position="39"/>
    </location>
</feature>
<dbReference type="PRINTS" id="PR00344">
    <property type="entry name" value="BCTRLSENSOR"/>
</dbReference>
<keyword evidence="6" id="KW-0067">ATP-binding</keyword>
<dbReference type="InterPro" id="IPR036890">
    <property type="entry name" value="HATPase_C_sf"/>
</dbReference>
<keyword evidence="9" id="KW-0472">Membrane</keyword>
<dbReference type="GO" id="GO:0030295">
    <property type="term" value="F:protein kinase activator activity"/>
    <property type="evidence" value="ECO:0007669"/>
    <property type="project" value="TreeGrafter"/>
</dbReference>
<dbReference type="AlphaFoldDB" id="A0A5B8LJC8"/>
<evidence type="ECO:0000256" key="6">
    <source>
        <dbReference type="ARBA" id="ARBA00022840"/>
    </source>
</evidence>
<accession>A0A5B8LJC8</accession>
<dbReference type="Gene3D" id="3.30.565.10">
    <property type="entry name" value="Histidine kinase-like ATPase, C-terminal domain"/>
    <property type="match status" value="1"/>
</dbReference>
<keyword evidence="3" id="KW-0808">Transferase</keyword>
<evidence type="ECO:0000259" key="10">
    <source>
        <dbReference type="PROSITE" id="PS50109"/>
    </source>
</evidence>
<dbReference type="PROSITE" id="PS50109">
    <property type="entry name" value="HIS_KIN"/>
    <property type="match status" value="1"/>
</dbReference>
<feature type="coiled-coil region" evidence="8">
    <location>
        <begin position="101"/>
        <end position="128"/>
    </location>
</feature>
<dbReference type="PANTHER" id="PTHR42878">
    <property type="entry name" value="TWO-COMPONENT HISTIDINE KINASE"/>
    <property type="match status" value="1"/>
</dbReference>
<evidence type="ECO:0000256" key="3">
    <source>
        <dbReference type="ARBA" id="ARBA00022679"/>
    </source>
</evidence>
<keyword evidence="7" id="KW-0902">Two-component regulatory system</keyword>
<dbReference type="Gene3D" id="3.30.450.20">
    <property type="entry name" value="PAS domain"/>
    <property type="match status" value="1"/>
</dbReference>
<dbReference type="GO" id="GO:0000156">
    <property type="term" value="F:phosphorelay response regulator activity"/>
    <property type="evidence" value="ECO:0007669"/>
    <property type="project" value="TreeGrafter"/>
</dbReference>
<evidence type="ECO:0000256" key="5">
    <source>
        <dbReference type="ARBA" id="ARBA00022777"/>
    </source>
</evidence>
<dbReference type="PANTHER" id="PTHR42878:SF7">
    <property type="entry name" value="SENSOR HISTIDINE KINASE GLRK"/>
    <property type="match status" value="1"/>
</dbReference>
<keyword evidence="9" id="KW-0812">Transmembrane</keyword>
<dbReference type="EMBL" id="CP042306">
    <property type="protein sequence ID" value="QDZ08283.1"/>
    <property type="molecule type" value="Genomic_DNA"/>
</dbReference>
<evidence type="ECO:0000313" key="12">
    <source>
        <dbReference type="Proteomes" id="UP000315673"/>
    </source>
</evidence>
<gene>
    <name evidence="11" type="ORF">FPZ24_13015</name>
</gene>
<feature type="transmembrane region" description="Helical" evidence="9">
    <location>
        <begin position="45"/>
        <end position="63"/>
    </location>
</feature>
<keyword evidence="9" id="KW-1133">Transmembrane helix</keyword>
<dbReference type="InterPro" id="IPR005467">
    <property type="entry name" value="His_kinase_dom"/>
</dbReference>
<proteinExistence type="predicted"/>
<dbReference type="KEGG" id="spai:FPZ24_13015"/>
<dbReference type="Pfam" id="PF02518">
    <property type="entry name" value="HATPase_c"/>
    <property type="match status" value="1"/>
</dbReference>
<name>A0A5B8LJC8_9SPHN</name>
<evidence type="ECO:0000256" key="2">
    <source>
        <dbReference type="ARBA" id="ARBA00012438"/>
    </source>
</evidence>
<dbReference type="SUPFAM" id="SSF55874">
    <property type="entry name" value="ATPase domain of HSP90 chaperone/DNA topoisomerase II/histidine kinase"/>
    <property type="match status" value="1"/>
</dbReference>
<comment type="catalytic activity">
    <reaction evidence="1">
        <text>ATP + protein L-histidine = ADP + protein N-phospho-L-histidine.</text>
        <dbReference type="EC" id="2.7.13.3"/>
    </reaction>
</comment>
<dbReference type="Proteomes" id="UP000315673">
    <property type="component" value="Chromosome"/>
</dbReference>
<dbReference type="InterPro" id="IPR004358">
    <property type="entry name" value="Sig_transdc_His_kin-like_C"/>
</dbReference>
<dbReference type="InterPro" id="IPR035965">
    <property type="entry name" value="PAS-like_dom_sf"/>
</dbReference>
<protein>
    <recommendedName>
        <fullName evidence="2">histidine kinase</fullName>
        <ecNumber evidence="2">2.7.13.3</ecNumber>
    </recommendedName>
</protein>
<evidence type="ECO:0000313" key="11">
    <source>
        <dbReference type="EMBL" id="QDZ08283.1"/>
    </source>
</evidence>
<sequence length="449" mass="48400">MPRYIAGWKSMGFDGRFTLVLIGWIAALLATLVALAFAIATPDLAAARIVAVALVIGAGYGVARHVDRTNRTVGRFVEALHFGDFATRFDRRGGVGFAALGQSLDEAMRRLQAQRDRAADEQRFLETLVDDMPVALLTIDHRGAVQLANKAARRLFAGHGGTRPADFAVYGETFAARLAEDGERSAELLLLRSSTGPQRAIVRSASLERLGLTSRAVTVEPVQGTLDAIEMATQTDLVRVLTHEILNSLTPVTSLASSAAAVLDDDPPDLDLARTAVGTLARRAEGLEHFIRSYRTVANVPDVRLKQFQAEPFLRDLDRLFAADWPDLQLDITVTPDLVIDADPDLLAQAVINLLRNAAQATREAGRGSQITLTVAGDNGVAKRLTLADSGNGIPEPQRRDIFLPFYTTRAQGTGVGLNLVRQIVIAHGWTIDVAEAPGGGAEFRLYLG</sequence>
<keyword evidence="5 11" id="KW-0418">Kinase</keyword>
<evidence type="ECO:0000256" key="7">
    <source>
        <dbReference type="ARBA" id="ARBA00023012"/>
    </source>
</evidence>
<evidence type="ECO:0000256" key="9">
    <source>
        <dbReference type="SAM" id="Phobius"/>
    </source>
</evidence>
<keyword evidence="8" id="KW-0175">Coiled coil</keyword>
<dbReference type="SUPFAM" id="SSF55785">
    <property type="entry name" value="PYP-like sensor domain (PAS domain)"/>
    <property type="match status" value="1"/>
</dbReference>
<dbReference type="SMART" id="SM00387">
    <property type="entry name" value="HATPase_c"/>
    <property type="match status" value="1"/>
</dbReference>
<dbReference type="EC" id="2.7.13.3" evidence="2"/>
<dbReference type="InterPro" id="IPR050351">
    <property type="entry name" value="BphY/WalK/GraS-like"/>
</dbReference>
<keyword evidence="12" id="KW-1185">Reference proteome</keyword>
<keyword evidence="4" id="KW-0547">Nucleotide-binding</keyword>
<dbReference type="GO" id="GO:0004673">
    <property type="term" value="F:protein histidine kinase activity"/>
    <property type="evidence" value="ECO:0007669"/>
    <property type="project" value="UniProtKB-EC"/>
</dbReference>
<evidence type="ECO:0000256" key="8">
    <source>
        <dbReference type="SAM" id="Coils"/>
    </source>
</evidence>
<organism evidence="11 12">
    <name type="scientific">Sphingomonas panacisoli</name>
    <dbReference type="NCBI Taxonomy" id="1813879"/>
    <lineage>
        <taxon>Bacteria</taxon>
        <taxon>Pseudomonadati</taxon>
        <taxon>Pseudomonadota</taxon>
        <taxon>Alphaproteobacteria</taxon>
        <taxon>Sphingomonadales</taxon>
        <taxon>Sphingomonadaceae</taxon>
        <taxon>Sphingomonas</taxon>
    </lineage>
</organism>
<evidence type="ECO:0000256" key="1">
    <source>
        <dbReference type="ARBA" id="ARBA00000085"/>
    </source>
</evidence>
<dbReference type="GO" id="GO:0005524">
    <property type="term" value="F:ATP binding"/>
    <property type="evidence" value="ECO:0007669"/>
    <property type="project" value="UniProtKB-KW"/>
</dbReference>
<dbReference type="GO" id="GO:0007234">
    <property type="term" value="P:osmosensory signaling via phosphorelay pathway"/>
    <property type="evidence" value="ECO:0007669"/>
    <property type="project" value="TreeGrafter"/>
</dbReference>
<dbReference type="InterPro" id="IPR003594">
    <property type="entry name" value="HATPase_dom"/>
</dbReference>
<dbReference type="OrthoDB" id="1931120at2"/>
<feature type="domain" description="Histidine kinase" evidence="10">
    <location>
        <begin position="240"/>
        <end position="449"/>
    </location>
</feature>
<evidence type="ECO:0000256" key="4">
    <source>
        <dbReference type="ARBA" id="ARBA00022741"/>
    </source>
</evidence>